<dbReference type="OrthoDB" id="309575at2759"/>
<dbReference type="STRING" id="29139.ENSVURP00010009336"/>
<reference evidence="2" key="1">
    <citation type="submission" date="2018-12" db="EMBL/GenBank/DDBJ databases">
        <authorList>
            <person name="Yazar S."/>
        </authorList>
    </citation>
    <scope>NUCLEOTIDE SEQUENCE [LARGE SCALE GENOMIC DNA]</scope>
</reference>
<dbReference type="PANTHER" id="PTHR35069:SF1">
    <property type="entry name" value="CILIA- AND FLAGELLA-ASSOCIATED PROTEIN 95"/>
    <property type="match status" value="1"/>
</dbReference>
<accession>A0A4X2KH74</accession>
<sequence>MMTPISRGCLELGPTDVLERKGPLTIRSHHMKYSKPVLMYGWHVDREGYPKDYDIDEFPMGSKNLCNSSYWRFGTKDAMPWKSEAHEQMEQPYVNKEVVERRSLPRLNNDTFDSGIIERDTGLPRRGFGALFSRHPPDHRKMQHMTTYREEYVPPYDYTKVILPLQDVYSTVHRKCRSQFTDVGGFKRIGINSWQDESGIYPNAHVRQIVFPSVNPILPILK</sequence>
<dbReference type="GO" id="GO:0005879">
    <property type="term" value="C:axonemal microtubule"/>
    <property type="evidence" value="ECO:0007669"/>
    <property type="project" value="Ensembl"/>
</dbReference>
<evidence type="ECO:0000313" key="2">
    <source>
        <dbReference type="Proteomes" id="UP000314987"/>
    </source>
</evidence>
<dbReference type="Pfam" id="PF15139">
    <property type="entry name" value="CFAP95"/>
    <property type="match status" value="1"/>
</dbReference>
<reference evidence="1" key="3">
    <citation type="submission" date="2025-09" db="UniProtKB">
        <authorList>
            <consortium name="Ensembl"/>
        </authorList>
    </citation>
    <scope>IDENTIFICATION</scope>
</reference>
<keyword evidence="2" id="KW-1185">Reference proteome</keyword>
<dbReference type="Ensembl" id="ENSVURT00010010587.1">
    <property type="protein sequence ID" value="ENSVURP00010009336.1"/>
    <property type="gene ID" value="ENSVURG00010007235.1"/>
</dbReference>
<proteinExistence type="predicted"/>
<dbReference type="OMA" id="DWCSSRQ"/>
<reference evidence="1" key="2">
    <citation type="submission" date="2025-08" db="UniProtKB">
        <authorList>
            <consortium name="Ensembl"/>
        </authorList>
    </citation>
    <scope>IDENTIFICATION</scope>
</reference>
<evidence type="ECO:0000313" key="1">
    <source>
        <dbReference type="Ensembl" id="ENSVURP00010009336.1"/>
    </source>
</evidence>
<gene>
    <name evidence="1" type="primary">CFAP95</name>
</gene>
<dbReference type="InterPro" id="IPR027905">
    <property type="entry name" value="CFAP95"/>
</dbReference>
<dbReference type="GeneTree" id="ENSGT00390000014593"/>
<organism evidence="1 2">
    <name type="scientific">Vombatus ursinus</name>
    <name type="common">Common wombat</name>
    <dbReference type="NCBI Taxonomy" id="29139"/>
    <lineage>
        <taxon>Eukaryota</taxon>
        <taxon>Metazoa</taxon>
        <taxon>Chordata</taxon>
        <taxon>Craniata</taxon>
        <taxon>Vertebrata</taxon>
        <taxon>Euteleostomi</taxon>
        <taxon>Mammalia</taxon>
        <taxon>Metatheria</taxon>
        <taxon>Diprotodontia</taxon>
        <taxon>Vombatidae</taxon>
        <taxon>Vombatus</taxon>
    </lineage>
</organism>
<dbReference type="Proteomes" id="UP000314987">
    <property type="component" value="Unassembled WGS sequence"/>
</dbReference>
<dbReference type="AlphaFoldDB" id="A0A4X2KH74"/>
<name>A0A4X2KH74_VOMUR</name>
<dbReference type="GO" id="GO:0005886">
    <property type="term" value="C:plasma membrane"/>
    <property type="evidence" value="ECO:0007669"/>
    <property type="project" value="Ensembl"/>
</dbReference>
<dbReference type="PANTHER" id="PTHR35069">
    <property type="entry name" value="PROTEIN C9ORF135"/>
    <property type="match status" value="1"/>
</dbReference>
<protein>
    <submittedName>
        <fullName evidence="1">Cilia and flagella associated protein 95</fullName>
    </submittedName>
</protein>